<protein>
    <submittedName>
        <fullName evidence="2">Uncharacterized protein</fullName>
    </submittedName>
</protein>
<sequence length="320" mass="34568">MNKTIWSDNKQIPGGSNVGGEQRLRASSGSGNDLISGASGGIACDDRRRGRNRRLQTPSKRNRGLRKHGRNQGDGCEDSQIYYKRIKNYVYIKRKKIPYNRCCSSLSSASSACAEFPKLRLRSSLATLRSYSVLSSSSFSVRLLRISPSLMASASFPLCPSGIVGISSPSYRTTPARLSPSILSNASCSTSRRSSLRSESFSTFSGVRAQVLTSEHVNVDQPKQIEAPVAIVTGASRGIGRAIALALGQAGCKRWRAHLSVPRAAFELGRRARDRNGANCAVFQGAAGEMEQTPSEDICLPAVRRRLPQMAGENSTPNEA</sequence>
<feature type="compositionally biased region" description="Basic residues" evidence="1">
    <location>
        <begin position="49"/>
        <end position="70"/>
    </location>
</feature>
<dbReference type="SUPFAM" id="SSF51735">
    <property type="entry name" value="NAD(P)-binding Rossmann-fold domains"/>
    <property type="match status" value="1"/>
</dbReference>
<dbReference type="Gene3D" id="3.40.50.720">
    <property type="entry name" value="NAD(P)-binding Rossmann-like Domain"/>
    <property type="match status" value="1"/>
</dbReference>
<organism evidence="2 3">
    <name type="scientific">Platanthera guangdongensis</name>
    <dbReference type="NCBI Taxonomy" id="2320717"/>
    <lineage>
        <taxon>Eukaryota</taxon>
        <taxon>Viridiplantae</taxon>
        <taxon>Streptophyta</taxon>
        <taxon>Embryophyta</taxon>
        <taxon>Tracheophyta</taxon>
        <taxon>Spermatophyta</taxon>
        <taxon>Magnoliopsida</taxon>
        <taxon>Liliopsida</taxon>
        <taxon>Asparagales</taxon>
        <taxon>Orchidaceae</taxon>
        <taxon>Orchidoideae</taxon>
        <taxon>Orchideae</taxon>
        <taxon>Orchidinae</taxon>
        <taxon>Platanthera</taxon>
    </lineage>
</organism>
<name>A0ABR2LKN3_9ASPA</name>
<dbReference type="InterPro" id="IPR036291">
    <property type="entry name" value="NAD(P)-bd_dom_sf"/>
</dbReference>
<accession>A0ABR2LKN3</accession>
<feature type="compositionally biased region" description="Polar residues" evidence="1">
    <location>
        <begin position="1"/>
        <end position="10"/>
    </location>
</feature>
<keyword evidence="3" id="KW-1185">Reference proteome</keyword>
<proteinExistence type="predicted"/>
<feature type="region of interest" description="Disordered" evidence="1">
    <location>
        <begin position="1"/>
        <end position="74"/>
    </location>
</feature>
<reference evidence="2 3" key="1">
    <citation type="journal article" date="2022" name="Nat. Plants">
        <title>Genomes of leafy and leafless Platanthera orchids illuminate the evolution of mycoheterotrophy.</title>
        <authorList>
            <person name="Li M.H."/>
            <person name="Liu K.W."/>
            <person name="Li Z."/>
            <person name="Lu H.C."/>
            <person name="Ye Q.L."/>
            <person name="Zhang D."/>
            <person name="Wang J.Y."/>
            <person name="Li Y.F."/>
            <person name="Zhong Z.M."/>
            <person name="Liu X."/>
            <person name="Yu X."/>
            <person name="Liu D.K."/>
            <person name="Tu X.D."/>
            <person name="Liu B."/>
            <person name="Hao Y."/>
            <person name="Liao X.Y."/>
            <person name="Jiang Y.T."/>
            <person name="Sun W.H."/>
            <person name="Chen J."/>
            <person name="Chen Y.Q."/>
            <person name="Ai Y."/>
            <person name="Zhai J.W."/>
            <person name="Wu S.S."/>
            <person name="Zhou Z."/>
            <person name="Hsiao Y.Y."/>
            <person name="Wu W.L."/>
            <person name="Chen Y.Y."/>
            <person name="Lin Y.F."/>
            <person name="Hsu J.L."/>
            <person name="Li C.Y."/>
            <person name="Wang Z.W."/>
            <person name="Zhao X."/>
            <person name="Zhong W.Y."/>
            <person name="Ma X.K."/>
            <person name="Ma L."/>
            <person name="Huang J."/>
            <person name="Chen G.Z."/>
            <person name="Huang M.Z."/>
            <person name="Huang L."/>
            <person name="Peng D.H."/>
            <person name="Luo Y.B."/>
            <person name="Zou S.Q."/>
            <person name="Chen S.P."/>
            <person name="Lan S."/>
            <person name="Tsai W.C."/>
            <person name="Van de Peer Y."/>
            <person name="Liu Z.J."/>
        </authorList>
    </citation>
    <scope>NUCLEOTIDE SEQUENCE [LARGE SCALE GENOMIC DNA]</scope>
    <source>
        <strain evidence="2">Lor288</strain>
    </source>
</reference>
<evidence type="ECO:0000313" key="2">
    <source>
        <dbReference type="EMBL" id="KAK8943382.1"/>
    </source>
</evidence>
<evidence type="ECO:0000256" key="1">
    <source>
        <dbReference type="SAM" id="MobiDB-lite"/>
    </source>
</evidence>
<dbReference type="EMBL" id="JBBWWR010000018">
    <property type="protein sequence ID" value="KAK8943382.1"/>
    <property type="molecule type" value="Genomic_DNA"/>
</dbReference>
<evidence type="ECO:0000313" key="3">
    <source>
        <dbReference type="Proteomes" id="UP001412067"/>
    </source>
</evidence>
<gene>
    <name evidence="2" type="ORF">KSP40_PGU006063</name>
</gene>
<dbReference type="Proteomes" id="UP001412067">
    <property type="component" value="Unassembled WGS sequence"/>
</dbReference>
<comment type="caution">
    <text evidence="2">The sequence shown here is derived from an EMBL/GenBank/DDBJ whole genome shotgun (WGS) entry which is preliminary data.</text>
</comment>